<gene>
    <name evidence="1" type="ORF">BO71DRAFT_118050</name>
</gene>
<sequence>MLTLPSRRMLLMRAGGSQPLLMTSQVAHQSRRRDDCFAAGRLDRPGLRRHGYPAAILAIGQNTNLQDHPHTKKVLCLPPYHWAYGPCWVRSLRSWCATTPTDPGSTACTARRTVSGGRSGHENRRDISIPARGLYLAEYLERFQNACSLASPAGVSWIGSCINQSRPALLSTANVIAARMRKMSSNSWIATAGKSPCRLDGPQDACARFFQIDDATLRLVSDQQIPRI</sequence>
<keyword evidence="2" id="KW-1185">Reference proteome</keyword>
<organism evidence="1 2">
    <name type="scientific">Aspergillus ellipticus CBS 707.79</name>
    <dbReference type="NCBI Taxonomy" id="1448320"/>
    <lineage>
        <taxon>Eukaryota</taxon>
        <taxon>Fungi</taxon>
        <taxon>Dikarya</taxon>
        <taxon>Ascomycota</taxon>
        <taxon>Pezizomycotina</taxon>
        <taxon>Eurotiomycetes</taxon>
        <taxon>Eurotiomycetidae</taxon>
        <taxon>Eurotiales</taxon>
        <taxon>Aspergillaceae</taxon>
        <taxon>Aspergillus</taxon>
        <taxon>Aspergillus subgen. Circumdati</taxon>
    </lineage>
</organism>
<dbReference type="VEuPathDB" id="FungiDB:BO71DRAFT_118050"/>
<dbReference type="AlphaFoldDB" id="A0A319CW80"/>
<proteinExistence type="predicted"/>
<reference evidence="1 2" key="1">
    <citation type="submission" date="2018-02" db="EMBL/GenBank/DDBJ databases">
        <title>The genomes of Aspergillus section Nigri reveals drivers in fungal speciation.</title>
        <authorList>
            <consortium name="DOE Joint Genome Institute"/>
            <person name="Vesth T.C."/>
            <person name="Nybo J."/>
            <person name="Theobald S."/>
            <person name="Brandl J."/>
            <person name="Frisvad J.C."/>
            <person name="Nielsen K.F."/>
            <person name="Lyhne E.K."/>
            <person name="Kogle M.E."/>
            <person name="Kuo A."/>
            <person name="Riley R."/>
            <person name="Clum A."/>
            <person name="Nolan M."/>
            <person name="Lipzen A."/>
            <person name="Salamov A."/>
            <person name="Henrissat B."/>
            <person name="Wiebenga A."/>
            <person name="De vries R.P."/>
            <person name="Grigoriev I.V."/>
            <person name="Mortensen U.H."/>
            <person name="Andersen M.R."/>
            <person name="Baker S.E."/>
        </authorList>
    </citation>
    <scope>NUCLEOTIDE SEQUENCE [LARGE SCALE GENOMIC DNA]</scope>
    <source>
        <strain evidence="1 2">CBS 707.79</strain>
    </source>
</reference>
<dbReference type="EMBL" id="KZ826048">
    <property type="protein sequence ID" value="PYH89100.1"/>
    <property type="molecule type" value="Genomic_DNA"/>
</dbReference>
<name>A0A319CW80_9EURO</name>
<evidence type="ECO:0000313" key="1">
    <source>
        <dbReference type="EMBL" id="PYH89100.1"/>
    </source>
</evidence>
<protein>
    <submittedName>
        <fullName evidence="1">Uncharacterized protein</fullName>
    </submittedName>
</protein>
<accession>A0A319CW80</accession>
<dbReference type="Proteomes" id="UP000247810">
    <property type="component" value="Unassembled WGS sequence"/>
</dbReference>
<evidence type="ECO:0000313" key="2">
    <source>
        <dbReference type="Proteomes" id="UP000247810"/>
    </source>
</evidence>